<evidence type="ECO:0000259" key="5">
    <source>
        <dbReference type="Pfam" id="PF08386"/>
    </source>
</evidence>
<evidence type="ECO:0000256" key="2">
    <source>
        <dbReference type="ARBA" id="ARBA00022729"/>
    </source>
</evidence>
<proteinExistence type="inferred from homology"/>
<name>A0ABP7I1U8_9ACTN</name>
<dbReference type="GO" id="GO:0016787">
    <property type="term" value="F:hydrolase activity"/>
    <property type="evidence" value="ECO:0007669"/>
    <property type="project" value="UniProtKB-KW"/>
</dbReference>
<evidence type="ECO:0000259" key="4">
    <source>
        <dbReference type="Pfam" id="PF00561"/>
    </source>
</evidence>
<evidence type="ECO:0000313" key="7">
    <source>
        <dbReference type="Proteomes" id="UP001500888"/>
    </source>
</evidence>
<dbReference type="InterPro" id="IPR029058">
    <property type="entry name" value="AB_hydrolase_fold"/>
</dbReference>
<gene>
    <name evidence="6" type="ORF">GCM10022226_29390</name>
</gene>
<dbReference type="RefSeq" id="WP_344939004.1">
    <property type="nucleotide sequence ID" value="NZ_BAAAZR010000004.1"/>
</dbReference>
<organism evidence="6 7">
    <name type="scientific">Sphaerisporangium flaviroseum</name>
    <dbReference type="NCBI Taxonomy" id="509199"/>
    <lineage>
        <taxon>Bacteria</taxon>
        <taxon>Bacillati</taxon>
        <taxon>Actinomycetota</taxon>
        <taxon>Actinomycetes</taxon>
        <taxon>Streptosporangiales</taxon>
        <taxon>Streptosporangiaceae</taxon>
        <taxon>Sphaerisporangium</taxon>
    </lineage>
</organism>
<comment type="similarity">
    <text evidence="1">Belongs to the peptidase S33 family.</text>
</comment>
<dbReference type="Pfam" id="PF00561">
    <property type="entry name" value="Abhydrolase_1"/>
    <property type="match status" value="1"/>
</dbReference>
<dbReference type="InterPro" id="IPR000073">
    <property type="entry name" value="AB_hydrolase_1"/>
</dbReference>
<feature type="domain" description="Peptidase S33 tripeptidyl aminopeptidase-like C-terminal" evidence="5">
    <location>
        <begin position="309"/>
        <end position="389"/>
    </location>
</feature>
<dbReference type="PANTHER" id="PTHR43248:SF29">
    <property type="entry name" value="TRIPEPTIDYL AMINOPEPTIDASE"/>
    <property type="match status" value="1"/>
</dbReference>
<evidence type="ECO:0000256" key="1">
    <source>
        <dbReference type="ARBA" id="ARBA00010088"/>
    </source>
</evidence>
<dbReference type="SUPFAM" id="SSF53474">
    <property type="entry name" value="alpha/beta-Hydrolases"/>
    <property type="match status" value="1"/>
</dbReference>
<evidence type="ECO:0000256" key="3">
    <source>
        <dbReference type="ARBA" id="ARBA00022801"/>
    </source>
</evidence>
<sequence length="413" mass="45590">MPNPGGPGIAVIGGRDYARQYRHLMDTYDLLLVDPRGTGASSPLRCDSARWSDMSSLRALALEAVRACARDLGAKRRYYTTAAVADDLDAVRAHLGIGKLDLLGQSYGTYLMTVYAERHPAHVRSIVMSSAYPLDFDTLGRPAARAMHRSVHLLCRRSGGECDGDEVLSDLRIMARRVQDKPIRYPGGLLDDTALASTVYKLASSHVESFGRLPEALHLAVRGDARPLAELAERVRPLSGSSAGGGTFNLPVYVAVTCNDYPVVWDRSASVSERFRQYASRVARLDRDEYRPFRPEAWIGGIVDLGDFCVRWPDRVAPERYGRGRLPDVPVLVLSGELDLSTPTEEGVQAAEQYRDAQVIEIPSTGHVPEKHTGASACAISLETQFIRRWRITDRSCLRHIPAIPVRSPADRR</sequence>
<comment type="caution">
    <text evidence="6">The sequence shown here is derived from an EMBL/GenBank/DDBJ whole genome shotgun (WGS) entry which is preliminary data.</text>
</comment>
<keyword evidence="2" id="KW-0732">Signal</keyword>
<feature type="domain" description="AB hydrolase-1" evidence="4">
    <location>
        <begin position="4"/>
        <end position="139"/>
    </location>
</feature>
<dbReference type="InterPro" id="IPR051601">
    <property type="entry name" value="Serine_prot/Carboxylest_S33"/>
</dbReference>
<dbReference type="InterPro" id="IPR013595">
    <property type="entry name" value="Pept_S33_TAP-like_C"/>
</dbReference>
<reference evidence="7" key="1">
    <citation type="journal article" date="2019" name="Int. J. Syst. Evol. Microbiol.">
        <title>The Global Catalogue of Microorganisms (GCM) 10K type strain sequencing project: providing services to taxonomists for standard genome sequencing and annotation.</title>
        <authorList>
            <consortium name="The Broad Institute Genomics Platform"/>
            <consortium name="The Broad Institute Genome Sequencing Center for Infectious Disease"/>
            <person name="Wu L."/>
            <person name="Ma J."/>
        </authorList>
    </citation>
    <scope>NUCLEOTIDE SEQUENCE [LARGE SCALE GENOMIC DNA]</scope>
    <source>
        <strain evidence="7">JCM 16908</strain>
    </source>
</reference>
<keyword evidence="3 6" id="KW-0378">Hydrolase</keyword>
<dbReference type="Pfam" id="PF08386">
    <property type="entry name" value="Abhydrolase_4"/>
    <property type="match status" value="1"/>
</dbReference>
<dbReference type="PANTHER" id="PTHR43248">
    <property type="entry name" value="2-SUCCINYL-6-HYDROXY-2,4-CYCLOHEXADIENE-1-CARBOXYLATE SYNTHASE"/>
    <property type="match status" value="1"/>
</dbReference>
<accession>A0ABP7I1U8</accession>
<dbReference type="EMBL" id="BAAAZR010000004">
    <property type="protein sequence ID" value="GAA3807337.1"/>
    <property type="molecule type" value="Genomic_DNA"/>
</dbReference>
<dbReference type="Gene3D" id="3.40.50.1820">
    <property type="entry name" value="alpha/beta hydrolase"/>
    <property type="match status" value="1"/>
</dbReference>
<protein>
    <submittedName>
        <fullName evidence="6">Alpha/beta fold hydrolase</fullName>
    </submittedName>
</protein>
<keyword evidence="7" id="KW-1185">Reference proteome</keyword>
<evidence type="ECO:0000313" key="6">
    <source>
        <dbReference type="EMBL" id="GAA3807337.1"/>
    </source>
</evidence>
<dbReference type="Proteomes" id="UP001500888">
    <property type="component" value="Unassembled WGS sequence"/>
</dbReference>